<dbReference type="PANTHER" id="PTHR46929:SF23">
    <property type="entry name" value="L10-INTERACTING MYB DOMAIN-CONTAINING PROTEIN-LIKE"/>
    <property type="match status" value="1"/>
</dbReference>
<proteinExistence type="predicted"/>
<comment type="cofactor">
    <cofactor evidence="1">
        <name>a divalent metal cation</name>
        <dbReference type="ChEBI" id="CHEBI:60240"/>
    </cofactor>
</comment>
<gene>
    <name evidence="5" type="ORF">CXB51_019597</name>
</gene>
<dbReference type="InterPro" id="IPR024752">
    <property type="entry name" value="Myb/SANT-like_dom"/>
</dbReference>
<dbReference type="InterPro" id="IPR027806">
    <property type="entry name" value="HARBI1_dom"/>
</dbReference>
<evidence type="ECO:0000256" key="2">
    <source>
        <dbReference type="ARBA" id="ARBA00022723"/>
    </source>
</evidence>
<evidence type="ECO:0000256" key="1">
    <source>
        <dbReference type="ARBA" id="ARBA00001968"/>
    </source>
</evidence>
<protein>
    <recommendedName>
        <fullName evidence="7">Myb/SANT-like domain-containing protein</fullName>
    </recommendedName>
</protein>
<dbReference type="OrthoDB" id="666777at2759"/>
<evidence type="ECO:0008006" key="7">
    <source>
        <dbReference type="Google" id="ProtNLM"/>
    </source>
</evidence>
<feature type="domain" description="Myb/SANT-like" evidence="3">
    <location>
        <begin position="473"/>
        <end position="562"/>
    </location>
</feature>
<feature type="domain" description="DDE Tnp4" evidence="4">
    <location>
        <begin position="239"/>
        <end position="398"/>
    </location>
</feature>
<dbReference type="AlphaFoldDB" id="A0A8J5YP05"/>
<dbReference type="PANTHER" id="PTHR46929">
    <property type="entry name" value="EXPRESSED PROTEIN"/>
    <property type="match status" value="1"/>
</dbReference>
<organism evidence="5 6">
    <name type="scientific">Gossypium anomalum</name>
    <dbReference type="NCBI Taxonomy" id="47600"/>
    <lineage>
        <taxon>Eukaryota</taxon>
        <taxon>Viridiplantae</taxon>
        <taxon>Streptophyta</taxon>
        <taxon>Embryophyta</taxon>
        <taxon>Tracheophyta</taxon>
        <taxon>Spermatophyta</taxon>
        <taxon>Magnoliopsida</taxon>
        <taxon>eudicotyledons</taxon>
        <taxon>Gunneridae</taxon>
        <taxon>Pentapetalae</taxon>
        <taxon>rosids</taxon>
        <taxon>malvids</taxon>
        <taxon>Malvales</taxon>
        <taxon>Malvaceae</taxon>
        <taxon>Malvoideae</taxon>
        <taxon>Gossypium</taxon>
    </lineage>
</organism>
<dbReference type="EMBL" id="JAHUZN010000008">
    <property type="protein sequence ID" value="KAG8486182.1"/>
    <property type="molecule type" value="Genomic_DNA"/>
</dbReference>
<name>A0A8J5YP05_9ROSI</name>
<dbReference type="Pfam" id="PF13359">
    <property type="entry name" value="DDE_Tnp_4"/>
    <property type="match status" value="1"/>
</dbReference>
<evidence type="ECO:0000313" key="5">
    <source>
        <dbReference type="EMBL" id="KAG8486182.1"/>
    </source>
</evidence>
<evidence type="ECO:0000259" key="4">
    <source>
        <dbReference type="Pfam" id="PF13359"/>
    </source>
</evidence>
<dbReference type="Proteomes" id="UP000701853">
    <property type="component" value="Chromosome 8"/>
</dbReference>
<accession>A0A8J5YP05</accession>
<keyword evidence="6" id="KW-1185">Reference proteome</keyword>
<evidence type="ECO:0000259" key="3">
    <source>
        <dbReference type="Pfam" id="PF12776"/>
    </source>
</evidence>
<reference evidence="5 6" key="1">
    <citation type="journal article" date="2021" name="bioRxiv">
        <title>The Gossypium anomalum genome as a resource for cotton improvement and evolutionary analysis of hybrid incompatibility.</title>
        <authorList>
            <person name="Grover C.E."/>
            <person name="Yuan D."/>
            <person name="Arick M.A."/>
            <person name="Miller E.R."/>
            <person name="Hu G."/>
            <person name="Peterson D.G."/>
            <person name="Wendel J.F."/>
            <person name="Udall J.A."/>
        </authorList>
    </citation>
    <scope>NUCLEOTIDE SEQUENCE [LARGE SCALE GENOMIC DNA]</scope>
    <source>
        <strain evidence="5">JFW-Udall</strain>
        <tissue evidence="5">Leaf</tissue>
    </source>
</reference>
<evidence type="ECO:0000313" key="6">
    <source>
        <dbReference type="Proteomes" id="UP000701853"/>
    </source>
</evidence>
<keyword evidence="2" id="KW-0479">Metal-binding</keyword>
<dbReference type="Pfam" id="PF12776">
    <property type="entry name" value="Myb_DNA-bind_3"/>
    <property type="match status" value="1"/>
</dbReference>
<sequence length="728" mass="83524">MPVLCTAVSASPQALKRRLSWEDLNRLAMDVAEPWVFSGDFNSILHGDEEGGVELMRMGVNLFSKLDRAICNDLWNVMAAESNSKSGINVFMVTSLQLGWVQKPLKYFDTNRLQRQEQELKVELESTLSQEEILRYQKLRSNWLLNGDRNMKFFHSKTLARRKMNQIEALKIVAPRLLCSGQFPFLSAWEKDLLIHLLVAVRQDSVVVSVIRSPDESTPSEIRNNRRFYPYFKDCIGALDGTHVRASVPPSIEGRFHSRKGGTTQNVLAAITFDLKFSYVLAGWEGSAHDSRILSDALSRPRGLRIPEGKYYLADAGYGIRNGFITTYRGVRYHLKEFSTQGPENAKELFNLRHSSLQITIEHVFGILKKRFRVLDAKPFWNFQTQVDIVLVCCIIHNHIMGVDPNDLLNQGLYDESESDLIIPTLTEREEREEAREWSAKRDEIAQTMWTDYMARNIRMGKGNKEGTSKQFRWTKLMEHVFLEILAEEAQKGNKPSNTFKTVSIKRVVEAISERFQVQCDAKHVENHLRTVKNQWQIICKIRGESGFGWDDNMKMITCDRATFDAAVMAHKKYEPFLNKSIDHYDEMALVVGKDMATGSFARTFADIDLDDGNQDSVPLDCYNEEDEEVRTNVSSSGTSKRKRKNVQESVVDEQVKFVGEQLGKIANALEQFTADKTPQLYEQVMSMEEEGFHDDFLCSVFDYLAMIISSSWRISLYKYSHNLQLPL</sequence>
<comment type="caution">
    <text evidence="5">The sequence shown here is derived from an EMBL/GenBank/DDBJ whole genome shotgun (WGS) entry which is preliminary data.</text>
</comment>
<dbReference type="GO" id="GO:0046872">
    <property type="term" value="F:metal ion binding"/>
    <property type="evidence" value="ECO:0007669"/>
    <property type="project" value="UniProtKB-KW"/>
</dbReference>